<sequence length="127" mass="14371">MYLPLDASSDEARRTAGLNGDQWGQFLKFTRFEALNLIKRWTNWISLPENEKQATLQRINEKLREEGIPQIQNEVLAWRMSPAMRRARAEQGPANQDAAPANQDAAPTQLPYDPVKAAASLERQANP</sequence>
<dbReference type="OrthoDB" id="3799196at2759"/>
<dbReference type="EMBL" id="ML994687">
    <property type="protein sequence ID" value="KAF2177536.1"/>
    <property type="molecule type" value="Genomic_DNA"/>
</dbReference>
<gene>
    <name evidence="2" type="ORF">K469DRAFT_677134</name>
</gene>
<organism evidence="2 3">
    <name type="scientific">Zopfia rhizophila CBS 207.26</name>
    <dbReference type="NCBI Taxonomy" id="1314779"/>
    <lineage>
        <taxon>Eukaryota</taxon>
        <taxon>Fungi</taxon>
        <taxon>Dikarya</taxon>
        <taxon>Ascomycota</taxon>
        <taxon>Pezizomycotina</taxon>
        <taxon>Dothideomycetes</taxon>
        <taxon>Dothideomycetes incertae sedis</taxon>
        <taxon>Zopfiaceae</taxon>
        <taxon>Zopfia</taxon>
    </lineage>
</organism>
<protein>
    <submittedName>
        <fullName evidence="2">Uncharacterized protein</fullName>
    </submittedName>
</protein>
<name>A0A6A6DIZ9_9PEZI</name>
<proteinExistence type="predicted"/>
<keyword evidence="3" id="KW-1185">Reference proteome</keyword>
<evidence type="ECO:0000256" key="1">
    <source>
        <dbReference type="SAM" id="MobiDB-lite"/>
    </source>
</evidence>
<dbReference type="AlphaFoldDB" id="A0A6A6DIZ9"/>
<evidence type="ECO:0000313" key="3">
    <source>
        <dbReference type="Proteomes" id="UP000800200"/>
    </source>
</evidence>
<evidence type="ECO:0000313" key="2">
    <source>
        <dbReference type="EMBL" id="KAF2177536.1"/>
    </source>
</evidence>
<feature type="region of interest" description="Disordered" evidence="1">
    <location>
        <begin position="84"/>
        <end position="127"/>
    </location>
</feature>
<accession>A0A6A6DIZ9</accession>
<dbReference type="Proteomes" id="UP000800200">
    <property type="component" value="Unassembled WGS sequence"/>
</dbReference>
<feature type="compositionally biased region" description="Low complexity" evidence="1">
    <location>
        <begin position="93"/>
        <end position="106"/>
    </location>
</feature>
<reference evidence="2" key="1">
    <citation type="journal article" date="2020" name="Stud. Mycol.">
        <title>101 Dothideomycetes genomes: a test case for predicting lifestyles and emergence of pathogens.</title>
        <authorList>
            <person name="Haridas S."/>
            <person name="Albert R."/>
            <person name="Binder M."/>
            <person name="Bloem J."/>
            <person name="Labutti K."/>
            <person name="Salamov A."/>
            <person name="Andreopoulos B."/>
            <person name="Baker S."/>
            <person name="Barry K."/>
            <person name="Bills G."/>
            <person name="Bluhm B."/>
            <person name="Cannon C."/>
            <person name="Castanera R."/>
            <person name="Culley D."/>
            <person name="Daum C."/>
            <person name="Ezra D."/>
            <person name="Gonzalez J."/>
            <person name="Henrissat B."/>
            <person name="Kuo A."/>
            <person name="Liang C."/>
            <person name="Lipzen A."/>
            <person name="Lutzoni F."/>
            <person name="Magnuson J."/>
            <person name="Mondo S."/>
            <person name="Nolan M."/>
            <person name="Ohm R."/>
            <person name="Pangilinan J."/>
            <person name="Park H.-J."/>
            <person name="Ramirez L."/>
            <person name="Alfaro M."/>
            <person name="Sun H."/>
            <person name="Tritt A."/>
            <person name="Yoshinaga Y."/>
            <person name="Zwiers L.-H."/>
            <person name="Turgeon B."/>
            <person name="Goodwin S."/>
            <person name="Spatafora J."/>
            <person name="Crous P."/>
            <person name="Grigoriev I."/>
        </authorList>
    </citation>
    <scope>NUCLEOTIDE SEQUENCE</scope>
    <source>
        <strain evidence="2">CBS 207.26</strain>
    </source>
</reference>